<accession>A0ABU8C7H5</accession>
<feature type="transmembrane region" description="Helical" evidence="1">
    <location>
        <begin position="17"/>
        <end position="34"/>
    </location>
</feature>
<dbReference type="InterPro" id="IPR021367">
    <property type="entry name" value="DUF2982"/>
</dbReference>
<sequence length="220" mass="24896">MQPVQIQSSASKGGAKLLLFSAGAMLLLSIIGIGLEQLSWWYLLLIVACVLGVFAGWAKLAEPKYFLQLDDEGVRFYHRLGSWLLPWQSFLYSGVPQLNQINMAFIAFKLTDYDVLLQHIPRRLAVKLMTEQRPLYIEAVRLGCATGQCATELLSEKDYFDTATQRYHGIAAAFAWRMQRLAEATGFEVFVPVSLGDAETQQLCRQINQYRLQLIRNTVT</sequence>
<dbReference type="RefSeq" id="WP_335736305.1">
    <property type="nucleotide sequence ID" value="NZ_JALAAR010000009.1"/>
</dbReference>
<organism evidence="2 3">
    <name type="scientific">Rheinheimera muenzenbergensis</name>
    <dbReference type="NCBI Taxonomy" id="1193628"/>
    <lineage>
        <taxon>Bacteria</taxon>
        <taxon>Pseudomonadati</taxon>
        <taxon>Pseudomonadota</taxon>
        <taxon>Gammaproteobacteria</taxon>
        <taxon>Chromatiales</taxon>
        <taxon>Chromatiaceae</taxon>
        <taxon>Rheinheimera</taxon>
    </lineage>
</organism>
<proteinExistence type="predicted"/>
<dbReference type="EMBL" id="JALAAR010000009">
    <property type="protein sequence ID" value="MEH8017896.1"/>
    <property type="molecule type" value="Genomic_DNA"/>
</dbReference>
<keyword evidence="1" id="KW-0812">Transmembrane</keyword>
<comment type="caution">
    <text evidence="2">The sequence shown here is derived from an EMBL/GenBank/DDBJ whole genome shotgun (WGS) entry which is preliminary data.</text>
</comment>
<evidence type="ECO:0000313" key="2">
    <source>
        <dbReference type="EMBL" id="MEH8017896.1"/>
    </source>
</evidence>
<feature type="transmembrane region" description="Helical" evidence="1">
    <location>
        <begin position="40"/>
        <end position="58"/>
    </location>
</feature>
<protein>
    <submittedName>
        <fullName evidence="2">DUF2982 domain-containing protein</fullName>
    </submittedName>
</protein>
<keyword evidence="1" id="KW-1133">Transmembrane helix</keyword>
<name>A0ABU8C7H5_9GAMM</name>
<keyword evidence="3" id="KW-1185">Reference proteome</keyword>
<evidence type="ECO:0000313" key="3">
    <source>
        <dbReference type="Proteomes" id="UP001375382"/>
    </source>
</evidence>
<gene>
    <name evidence="2" type="ORF">MN202_11665</name>
</gene>
<reference evidence="2 3" key="1">
    <citation type="journal article" date="2023" name="Ecotoxicol. Environ. Saf.">
        <title>Mercury remediation potential of mercury-resistant strain Rheinheimera metallidurans sp. nov. isolated from a municipal waste dumping site.</title>
        <authorList>
            <person name="Yadav V."/>
            <person name="Manjhi A."/>
            <person name="Vadakedath N."/>
        </authorList>
    </citation>
    <scope>NUCLEOTIDE SEQUENCE [LARGE SCALE GENOMIC DNA]</scope>
    <source>
        <strain evidence="2 3">E-49</strain>
    </source>
</reference>
<dbReference type="Pfam" id="PF11201">
    <property type="entry name" value="DUF2982"/>
    <property type="match status" value="1"/>
</dbReference>
<dbReference type="Proteomes" id="UP001375382">
    <property type="component" value="Unassembled WGS sequence"/>
</dbReference>
<evidence type="ECO:0000256" key="1">
    <source>
        <dbReference type="SAM" id="Phobius"/>
    </source>
</evidence>
<keyword evidence="1" id="KW-0472">Membrane</keyword>